<evidence type="ECO:0000259" key="7">
    <source>
        <dbReference type="PROSITE" id="PS50111"/>
    </source>
</evidence>
<evidence type="ECO:0000256" key="5">
    <source>
        <dbReference type="SAM" id="MobiDB-lite"/>
    </source>
</evidence>
<dbReference type="Gene3D" id="6.10.340.10">
    <property type="match status" value="1"/>
</dbReference>
<keyword evidence="2" id="KW-0145">Chemotaxis</keyword>
<organism evidence="9 10">
    <name type="scientific">Salipiger profundus</name>
    <dbReference type="NCBI Taxonomy" id="1229727"/>
    <lineage>
        <taxon>Bacteria</taxon>
        <taxon>Pseudomonadati</taxon>
        <taxon>Pseudomonadota</taxon>
        <taxon>Alphaproteobacteria</taxon>
        <taxon>Rhodobacterales</taxon>
        <taxon>Roseobacteraceae</taxon>
        <taxon>Salipiger</taxon>
    </lineage>
</organism>
<keyword evidence="6" id="KW-0812">Transmembrane</keyword>
<dbReference type="PROSITE" id="PS50111">
    <property type="entry name" value="CHEMOTAXIS_TRANSDUC_2"/>
    <property type="match status" value="1"/>
</dbReference>
<dbReference type="GO" id="GO:0007165">
    <property type="term" value="P:signal transduction"/>
    <property type="evidence" value="ECO:0007669"/>
    <property type="project" value="UniProtKB-KW"/>
</dbReference>
<keyword evidence="4" id="KW-0807">Transducer</keyword>
<dbReference type="GO" id="GO:0016020">
    <property type="term" value="C:membrane"/>
    <property type="evidence" value="ECO:0007669"/>
    <property type="project" value="UniProtKB-SubCell"/>
</dbReference>
<dbReference type="GO" id="GO:0006935">
    <property type="term" value="P:chemotaxis"/>
    <property type="evidence" value="ECO:0007669"/>
    <property type="project" value="UniProtKB-KW"/>
</dbReference>
<dbReference type="SUPFAM" id="SSF58104">
    <property type="entry name" value="Methyl-accepting chemotaxis protein (MCP) signaling domain"/>
    <property type="match status" value="1"/>
</dbReference>
<dbReference type="Pfam" id="PF00015">
    <property type="entry name" value="MCPsignal"/>
    <property type="match status" value="1"/>
</dbReference>
<evidence type="ECO:0000313" key="10">
    <source>
        <dbReference type="Proteomes" id="UP000186559"/>
    </source>
</evidence>
<feature type="region of interest" description="Disordered" evidence="5">
    <location>
        <begin position="358"/>
        <end position="392"/>
    </location>
</feature>
<keyword evidence="6" id="KW-1133">Transmembrane helix</keyword>
<dbReference type="SMART" id="SM00283">
    <property type="entry name" value="MA"/>
    <property type="match status" value="1"/>
</dbReference>
<reference evidence="9 10" key="1">
    <citation type="submission" date="2016-03" db="EMBL/GenBank/DDBJ databases">
        <title>Deep-sea bacteria in the southern Pacific.</title>
        <authorList>
            <person name="Tang K."/>
        </authorList>
    </citation>
    <scope>NUCLEOTIDE SEQUENCE [LARGE SCALE GENOMIC DNA]</scope>
    <source>
        <strain evidence="9 10">JLT2016</strain>
    </source>
</reference>
<dbReference type="Gene3D" id="1.10.287.950">
    <property type="entry name" value="Methyl-accepting chemotaxis protein"/>
    <property type="match status" value="1"/>
</dbReference>
<dbReference type="CDD" id="cd11386">
    <property type="entry name" value="MCP_signal"/>
    <property type="match status" value="1"/>
</dbReference>
<dbReference type="PANTHER" id="PTHR43531:SF11">
    <property type="entry name" value="METHYL-ACCEPTING CHEMOTAXIS PROTEIN 3"/>
    <property type="match status" value="1"/>
</dbReference>
<dbReference type="PROSITE" id="PS50885">
    <property type="entry name" value="HAMP"/>
    <property type="match status" value="1"/>
</dbReference>
<proteinExistence type="inferred from homology"/>
<comment type="similarity">
    <text evidence="3">Belongs to the methyl-accepting chemotaxis (MCP) protein family.</text>
</comment>
<feature type="compositionally biased region" description="Basic and acidic residues" evidence="5">
    <location>
        <begin position="369"/>
        <end position="389"/>
    </location>
</feature>
<dbReference type="RefSeq" id="WP_229743286.1">
    <property type="nucleotide sequence ID" value="NZ_BMEW01000005.1"/>
</dbReference>
<dbReference type="Proteomes" id="UP000186559">
    <property type="component" value="Chromosome"/>
</dbReference>
<sequence>MLGTVFVLQILVVAAISWGVQARLADAIHYGHDITSQNRALSLLEERIERIAAGFLKFEHSSNDVLDEIREEIATLSTLVDEADDVFTRTDTEAAYRPHFVPEFQSVAEIAQTLVQPVDFLGSPGVTIFERDAIVSDTVLPALDEMRTTVDSLRDEIIEAFHVSERQTDVTVRDGNVILLGLNGFAVLLGLGCVLIFGRVLARPFQTAAQSVQSIADGALEHEITGQERGDEAGAIARNLAGLRDQLKKAEETDRRERVANERRVALFSALGEAMGQLAQGQVAERLDGAEWNDLGTDYKKICDDFNELAEQIGDMVGSLKDSAEMVQRNSQELSKMSNEMSRRSEVQAATLEESAAALEEMSGSVRSAADRAEAADRRAGEGRRRAEEGGTVMERALQAMSSIAASSDQITQIIGVIDDIAFQTNLLALNAGVEAARAGESGKGFSVVASEVRSLAQRASESAREIKALVQNSSQQVKDGGLLVEQTGATLSEIVGYVTEVSDMVGEIASAAKEQSAGLEEINVGVAELDKVTQQNAAMVGETSSASQQLSAEADRLSSVLNRFMGMEAPELEEVTPVAAPIAEIEVPEMAVQDVPVAPPKRAAGADMDLWEDF</sequence>
<keyword evidence="10" id="KW-1185">Reference proteome</keyword>
<dbReference type="InterPro" id="IPR004089">
    <property type="entry name" value="MCPsignal_dom"/>
</dbReference>
<evidence type="ECO:0000313" key="9">
    <source>
        <dbReference type="EMBL" id="APX23276.1"/>
    </source>
</evidence>
<evidence type="ECO:0000259" key="8">
    <source>
        <dbReference type="PROSITE" id="PS50885"/>
    </source>
</evidence>
<dbReference type="EMBL" id="CP014796">
    <property type="protein sequence ID" value="APX23276.1"/>
    <property type="molecule type" value="Genomic_DNA"/>
</dbReference>
<evidence type="ECO:0000256" key="3">
    <source>
        <dbReference type="ARBA" id="ARBA00029447"/>
    </source>
</evidence>
<dbReference type="Pfam" id="PF00672">
    <property type="entry name" value="HAMP"/>
    <property type="match status" value="1"/>
</dbReference>
<dbReference type="FunFam" id="1.10.287.950:FF:000001">
    <property type="entry name" value="Methyl-accepting chemotaxis sensory transducer"/>
    <property type="match status" value="1"/>
</dbReference>
<comment type="subcellular location">
    <subcellularLocation>
        <location evidence="1">Membrane</location>
    </subcellularLocation>
</comment>
<dbReference type="KEGG" id="tpro:Ga0080559_TMP2480"/>
<protein>
    <submittedName>
        <fullName evidence="9">Methyl-accepting chemotaxis protein</fullName>
    </submittedName>
</protein>
<dbReference type="AlphaFoldDB" id="A0A1U7D5C6"/>
<dbReference type="InterPro" id="IPR003660">
    <property type="entry name" value="HAMP_dom"/>
</dbReference>
<name>A0A1U7D5C6_9RHOB</name>
<dbReference type="PANTHER" id="PTHR43531">
    <property type="entry name" value="PROTEIN ICFG"/>
    <property type="match status" value="1"/>
</dbReference>
<evidence type="ECO:0000256" key="1">
    <source>
        <dbReference type="ARBA" id="ARBA00004370"/>
    </source>
</evidence>
<feature type="transmembrane region" description="Helical" evidence="6">
    <location>
        <begin position="177"/>
        <end position="197"/>
    </location>
</feature>
<keyword evidence="6" id="KW-0472">Membrane</keyword>
<dbReference type="InterPro" id="IPR051310">
    <property type="entry name" value="MCP_chemotaxis"/>
</dbReference>
<gene>
    <name evidence="9" type="ORF">Ga0080559_TMP2480</name>
</gene>
<dbReference type="SMART" id="SM00304">
    <property type="entry name" value="HAMP"/>
    <property type="match status" value="2"/>
</dbReference>
<dbReference type="SUPFAM" id="SSF158472">
    <property type="entry name" value="HAMP domain-like"/>
    <property type="match status" value="1"/>
</dbReference>
<evidence type="ECO:0000256" key="2">
    <source>
        <dbReference type="ARBA" id="ARBA00022500"/>
    </source>
</evidence>
<feature type="domain" description="HAMP" evidence="8">
    <location>
        <begin position="199"/>
        <end position="252"/>
    </location>
</feature>
<feature type="domain" description="Methyl-accepting transducer" evidence="7">
    <location>
        <begin position="323"/>
        <end position="552"/>
    </location>
</feature>
<accession>A0A1U7D5C6</accession>
<dbReference type="STRING" id="1229727.Ga0080559_TMP2480"/>
<evidence type="ECO:0000256" key="4">
    <source>
        <dbReference type="PROSITE-ProRule" id="PRU00284"/>
    </source>
</evidence>
<evidence type="ECO:0000256" key="6">
    <source>
        <dbReference type="SAM" id="Phobius"/>
    </source>
</evidence>